<dbReference type="PATRIC" id="fig|1393735.3.peg.1632"/>
<dbReference type="GO" id="GO:0008843">
    <property type="term" value="F:endochitinase activity"/>
    <property type="evidence" value="ECO:0007669"/>
    <property type="project" value="UniProtKB-EC"/>
</dbReference>
<gene>
    <name evidence="7" type="ORF">MEG1DRAFT_01590</name>
</gene>
<keyword evidence="4" id="KW-0119">Carbohydrate metabolism</keyword>
<dbReference type="PANTHER" id="PTHR11177:SF317">
    <property type="entry name" value="CHITINASE 12-RELATED"/>
    <property type="match status" value="1"/>
</dbReference>
<dbReference type="GO" id="GO:0006032">
    <property type="term" value="P:chitin catabolic process"/>
    <property type="evidence" value="ECO:0007669"/>
    <property type="project" value="UniProtKB-KW"/>
</dbReference>
<keyword evidence="4" id="KW-0624">Polysaccharide degradation</keyword>
<evidence type="ECO:0000256" key="4">
    <source>
        <dbReference type="ARBA" id="ARBA00023326"/>
    </source>
</evidence>
<evidence type="ECO:0000313" key="7">
    <source>
        <dbReference type="EMBL" id="KER03669.1"/>
    </source>
</evidence>
<dbReference type="InterPro" id="IPR011583">
    <property type="entry name" value="Chitinase_II/V-like_cat"/>
</dbReference>
<dbReference type="RefSeq" id="WP_072008842.1">
    <property type="nucleotide sequence ID" value="NZ_CAWLUD010000024.1"/>
</dbReference>
<feature type="compositionally biased region" description="Basic and acidic residues" evidence="5">
    <location>
        <begin position="1"/>
        <end position="15"/>
    </location>
</feature>
<dbReference type="PANTHER" id="PTHR11177">
    <property type="entry name" value="CHITINASE"/>
    <property type="match status" value="1"/>
</dbReference>
<dbReference type="AlphaFoldDB" id="A0A081RYB6"/>
<dbReference type="Pfam" id="PF00704">
    <property type="entry name" value="Glyco_hydro_18"/>
    <property type="match status" value="1"/>
</dbReference>
<evidence type="ECO:0000313" key="8">
    <source>
        <dbReference type="Proteomes" id="UP000028002"/>
    </source>
</evidence>
<dbReference type="InterPro" id="IPR029070">
    <property type="entry name" value="Chitinase_insertion_sf"/>
</dbReference>
<dbReference type="EC" id="3.2.1.14" evidence="2"/>
<dbReference type="InterPro" id="IPR017853">
    <property type="entry name" value="GH"/>
</dbReference>
<proteinExistence type="predicted"/>
<organism evidence="7 8">
    <name type="scientific">Photorhabdus temperata subsp. temperata Meg1</name>
    <dbReference type="NCBI Taxonomy" id="1393735"/>
    <lineage>
        <taxon>Bacteria</taxon>
        <taxon>Pseudomonadati</taxon>
        <taxon>Pseudomonadota</taxon>
        <taxon>Gammaproteobacteria</taxon>
        <taxon>Enterobacterales</taxon>
        <taxon>Morganellaceae</taxon>
        <taxon>Photorhabdus</taxon>
    </lineage>
</organism>
<reference evidence="7 8" key="1">
    <citation type="submission" date="2014-03" db="EMBL/GenBank/DDBJ databases">
        <title>Draft Genome of Photorhabdus temperata Meg1.</title>
        <authorList>
            <person name="Hurst S.G.IV."/>
            <person name="Morris K."/>
            <person name="Thomas K."/>
            <person name="Tisa L.S."/>
        </authorList>
    </citation>
    <scope>NUCLEOTIDE SEQUENCE [LARGE SCALE GENOMIC DNA]</scope>
    <source>
        <strain evidence="7 8">Meg1</strain>
    </source>
</reference>
<feature type="region of interest" description="Disordered" evidence="5">
    <location>
        <begin position="539"/>
        <end position="564"/>
    </location>
</feature>
<evidence type="ECO:0000256" key="1">
    <source>
        <dbReference type="ARBA" id="ARBA00000822"/>
    </source>
</evidence>
<dbReference type="InterPro" id="IPR050314">
    <property type="entry name" value="Glycosyl_Hydrlase_18"/>
</dbReference>
<evidence type="ECO:0000256" key="2">
    <source>
        <dbReference type="ARBA" id="ARBA00012729"/>
    </source>
</evidence>
<accession>A0A081RYB6</accession>
<dbReference type="PROSITE" id="PS51910">
    <property type="entry name" value="GH18_2"/>
    <property type="match status" value="1"/>
</dbReference>
<dbReference type="Gene3D" id="3.10.50.10">
    <property type="match status" value="1"/>
</dbReference>
<dbReference type="GO" id="GO:0005576">
    <property type="term" value="C:extracellular region"/>
    <property type="evidence" value="ECO:0007669"/>
    <property type="project" value="TreeGrafter"/>
</dbReference>
<dbReference type="Proteomes" id="UP000028002">
    <property type="component" value="Unassembled WGS sequence"/>
</dbReference>
<dbReference type="SUPFAM" id="SSF54556">
    <property type="entry name" value="Chitinase insertion domain"/>
    <property type="match status" value="1"/>
</dbReference>
<dbReference type="GO" id="GO:0008061">
    <property type="term" value="F:chitin binding"/>
    <property type="evidence" value="ECO:0007669"/>
    <property type="project" value="InterPro"/>
</dbReference>
<comment type="catalytic activity">
    <reaction evidence="1">
        <text>Random endo-hydrolysis of N-acetyl-beta-D-glucosaminide (1-&gt;4)-beta-linkages in chitin and chitodextrins.</text>
        <dbReference type="EC" id="3.2.1.14"/>
    </reaction>
</comment>
<dbReference type="EMBL" id="JGVH01000024">
    <property type="protein sequence ID" value="KER03669.1"/>
    <property type="molecule type" value="Genomic_DNA"/>
</dbReference>
<dbReference type="SMART" id="SM00636">
    <property type="entry name" value="Glyco_18"/>
    <property type="match status" value="1"/>
</dbReference>
<evidence type="ECO:0000256" key="3">
    <source>
        <dbReference type="ARBA" id="ARBA00023024"/>
    </source>
</evidence>
<dbReference type="Gene3D" id="3.20.20.80">
    <property type="entry name" value="Glycosidases"/>
    <property type="match status" value="1"/>
</dbReference>
<comment type="caution">
    <text evidence="7">The sequence shown here is derived from an EMBL/GenBank/DDBJ whole genome shotgun (WGS) entry which is preliminary data.</text>
</comment>
<evidence type="ECO:0000259" key="6">
    <source>
        <dbReference type="PROSITE" id="PS51910"/>
    </source>
</evidence>
<name>A0A081RYB6_PHOTE</name>
<dbReference type="SUPFAM" id="SSF51445">
    <property type="entry name" value="(Trans)glycosidases"/>
    <property type="match status" value="1"/>
</dbReference>
<feature type="compositionally biased region" description="Polar residues" evidence="5">
    <location>
        <begin position="539"/>
        <end position="553"/>
    </location>
</feature>
<protein>
    <recommendedName>
        <fullName evidence="2">chitinase</fullName>
        <ecNumber evidence="2">3.2.1.14</ecNumber>
    </recommendedName>
</protein>
<dbReference type="InterPro" id="IPR001223">
    <property type="entry name" value="Glyco_hydro18_cat"/>
</dbReference>
<feature type="region of interest" description="Disordered" evidence="5">
    <location>
        <begin position="1"/>
        <end position="32"/>
    </location>
</feature>
<feature type="domain" description="GH18" evidence="6">
    <location>
        <begin position="79"/>
        <end position="518"/>
    </location>
</feature>
<feature type="compositionally biased region" description="Basic residues" evidence="5">
    <location>
        <begin position="554"/>
        <end position="564"/>
    </location>
</feature>
<dbReference type="GO" id="GO:0000272">
    <property type="term" value="P:polysaccharide catabolic process"/>
    <property type="evidence" value="ECO:0007669"/>
    <property type="project" value="UniProtKB-KW"/>
</dbReference>
<keyword evidence="3" id="KW-0146">Chitin degradation</keyword>
<sequence>MIDKMSDEKKPHAADELYLSPDPGTKDLNEPDKVWGAGAAEKTYAANEFDPATADKQLSYTPGRVAKNLFNNYEADPDFLVFGYLTDWGIYDGRYGQFAGDTDVDYTVGGRGSDIMRLKDDNYPRYDKIIVGFSGIIGDEGEQQSNIEKGAIDFAIAKDQDDLINHRGKATFLDGWADVQAYLNCGFAGWVPGDPPELFDPHKAQGVLGALVKLTQGAKPPKIGLSLGGWTMSQAFHHIAKEPESRENLAESLKKIFDTFPMFTDLDLDWEYPGVPGAEGNDYGDEDAENFAELIKVIKQKLPDIKISIALNAEPGKMAKANVLELIKAGVEGLNVMCYDFFGSPWAESLAHHTNIKRDPNNDELNSMEDAVNYLLELNVNPKIIFCGFAAYSRNAQQAYVTKLSPLRGFYTPHDPDEDNTFGSFGPGVTEFPDLLRNYLDSDLKGKNDFTLYTDTVSDADFLYNENTGAFLSIETPRTVHRKAEFVKNKGLGGLFVWTIDADNGLLVNAAREGLGATPVAPVTIDMSKFYHVGRAELSSQPRRSQPSFVTNRHQSKTVFARKK</sequence>
<evidence type="ECO:0000256" key="5">
    <source>
        <dbReference type="SAM" id="MobiDB-lite"/>
    </source>
</evidence>